<name>A0ABZ2G0Z3_9SPHN</name>
<keyword evidence="3" id="KW-1185">Reference proteome</keyword>
<sequence>MSHALASRPARPAMDGGRLFLSATFFAFCYCLLTWRAHLLTETAPLFSDRRAIALLVGAGVFWLALGQLQGPGRLTLVRTASWVVLGTIVVMVARLAVNWWKPDAVLTVAYSLRWSLAWAAYFGFWLMGAATFRKRSAAVASVAAPTAAARAERVAEWEQVDWLVDAVGAEFADASGEDRARFADRLIRKAGTFELADDDGANAAYNARLRLVYRIAARITTDPR</sequence>
<feature type="transmembrane region" description="Helical" evidence="1">
    <location>
        <begin position="20"/>
        <end position="40"/>
    </location>
</feature>
<keyword evidence="1" id="KW-0812">Transmembrane</keyword>
<feature type="transmembrane region" description="Helical" evidence="1">
    <location>
        <begin position="52"/>
        <end position="69"/>
    </location>
</feature>
<evidence type="ECO:0008006" key="4">
    <source>
        <dbReference type="Google" id="ProtNLM"/>
    </source>
</evidence>
<organism evidence="2 3">
    <name type="scientific">Sphingomonas kaistensis</name>
    <dbReference type="NCBI Taxonomy" id="298708"/>
    <lineage>
        <taxon>Bacteria</taxon>
        <taxon>Pseudomonadati</taxon>
        <taxon>Pseudomonadota</taxon>
        <taxon>Alphaproteobacteria</taxon>
        <taxon>Sphingomonadales</taxon>
        <taxon>Sphingomonadaceae</taxon>
        <taxon>Sphingomonas</taxon>
    </lineage>
</organism>
<evidence type="ECO:0000256" key="1">
    <source>
        <dbReference type="SAM" id="Phobius"/>
    </source>
</evidence>
<evidence type="ECO:0000313" key="3">
    <source>
        <dbReference type="Proteomes" id="UP001382935"/>
    </source>
</evidence>
<reference evidence="2 3" key="1">
    <citation type="submission" date="2024-02" db="EMBL/GenBank/DDBJ databases">
        <title>Full genome sequence of Sphingomonas kaistensis.</title>
        <authorList>
            <person name="Poletto B.L."/>
            <person name="Silva G."/>
            <person name="Galante D."/>
            <person name="Campos K.R."/>
            <person name="Santos M.B.N."/>
            <person name="Sacchi C.T."/>
        </authorList>
    </citation>
    <scope>NUCLEOTIDE SEQUENCE [LARGE SCALE GENOMIC DNA]</scope>
    <source>
        <strain evidence="2 3">MA4R</strain>
    </source>
</reference>
<proteinExistence type="predicted"/>
<evidence type="ECO:0000313" key="2">
    <source>
        <dbReference type="EMBL" id="WWM69497.1"/>
    </source>
</evidence>
<dbReference type="RefSeq" id="WP_338501606.1">
    <property type="nucleotide sequence ID" value="NZ_CP145607.1"/>
</dbReference>
<dbReference type="Proteomes" id="UP001382935">
    <property type="component" value="Chromosome"/>
</dbReference>
<keyword evidence="1" id="KW-1133">Transmembrane helix</keyword>
<feature type="transmembrane region" description="Helical" evidence="1">
    <location>
        <begin position="113"/>
        <end position="133"/>
    </location>
</feature>
<protein>
    <recommendedName>
        <fullName evidence="4">DUF4129 domain-containing protein</fullName>
    </recommendedName>
</protein>
<accession>A0ABZ2G0Z3</accession>
<keyword evidence="1" id="KW-0472">Membrane</keyword>
<dbReference type="EMBL" id="CP145607">
    <property type="protein sequence ID" value="WWM69497.1"/>
    <property type="molecule type" value="Genomic_DNA"/>
</dbReference>
<gene>
    <name evidence="2" type="ORF">V6R86_01990</name>
</gene>
<feature type="transmembrane region" description="Helical" evidence="1">
    <location>
        <begin position="81"/>
        <end position="101"/>
    </location>
</feature>